<dbReference type="SUPFAM" id="SSF141571">
    <property type="entry name" value="Pentapeptide repeat-like"/>
    <property type="match status" value="1"/>
</dbReference>
<evidence type="ECO:0000259" key="5">
    <source>
        <dbReference type="Pfam" id="PF23414"/>
    </source>
</evidence>
<feature type="repeat" description="WD" evidence="3">
    <location>
        <begin position="626"/>
        <end position="667"/>
    </location>
</feature>
<feature type="repeat" description="WD" evidence="3">
    <location>
        <begin position="1154"/>
        <end position="1195"/>
    </location>
</feature>
<feature type="repeat" description="WD" evidence="3">
    <location>
        <begin position="584"/>
        <end position="625"/>
    </location>
</feature>
<protein>
    <recommendedName>
        <fullName evidence="9">NB-ARC domain-containing protein</fullName>
    </recommendedName>
</protein>
<dbReference type="GO" id="GO:0043531">
    <property type="term" value="F:ADP binding"/>
    <property type="evidence" value="ECO:0007669"/>
    <property type="project" value="InterPro"/>
</dbReference>
<dbReference type="Pfam" id="PF00400">
    <property type="entry name" value="WD40"/>
    <property type="match status" value="9"/>
</dbReference>
<dbReference type="OrthoDB" id="567898at2"/>
<dbReference type="InterPro" id="IPR055442">
    <property type="entry name" value="Beta-prop_EML-like_2nd"/>
</dbReference>
<accession>A0A433NQZ3</accession>
<dbReference type="PROSITE" id="PS00678">
    <property type="entry name" value="WD_REPEATS_1"/>
    <property type="match status" value="11"/>
</dbReference>
<dbReference type="InterPro" id="IPR002182">
    <property type="entry name" value="NB-ARC"/>
</dbReference>
<dbReference type="Gene3D" id="2.160.20.80">
    <property type="entry name" value="E3 ubiquitin-protein ligase SopA"/>
    <property type="match status" value="1"/>
</dbReference>
<feature type="repeat" description="WD" evidence="3">
    <location>
        <begin position="978"/>
        <end position="1019"/>
    </location>
</feature>
<evidence type="ECO:0000259" key="6">
    <source>
        <dbReference type="Pfam" id="PF26355"/>
    </source>
</evidence>
<dbReference type="Gene3D" id="3.40.50.300">
    <property type="entry name" value="P-loop containing nucleotide triphosphate hydrolases"/>
    <property type="match status" value="1"/>
</dbReference>
<keyword evidence="8" id="KW-1185">Reference proteome</keyword>
<dbReference type="InterPro" id="IPR036322">
    <property type="entry name" value="WD40_repeat_dom_sf"/>
</dbReference>
<dbReference type="Proteomes" id="UP000268857">
    <property type="component" value="Unassembled WGS sequence"/>
</dbReference>
<dbReference type="PANTHER" id="PTHR19848">
    <property type="entry name" value="WD40 REPEAT PROTEIN"/>
    <property type="match status" value="1"/>
</dbReference>
<dbReference type="PRINTS" id="PR00364">
    <property type="entry name" value="DISEASERSIST"/>
</dbReference>
<dbReference type="SUPFAM" id="SSF50978">
    <property type="entry name" value="WD40 repeat-like"/>
    <property type="match status" value="2"/>
</dbReference>
<dbReference type="InterPro" id="IPR020472">
    <property type="entry name" value="WD40_PAC1"/>
</dbReference>
<name>A0A433NQZ3_CHLFR</name>
<feature type="domain" description="EML-like second beta-propeller" evidence="5">
    <location>
        <begin position="689"/>
        <end position="835"/>
    </location>
</feature>
<feature type="domain" description="vWA-MoxR associated protein N-terminal HTH" evidence="6">
    <location>
        <begin position="9"/>
        <end position="88"/>
    </location>
</feature>
<feature type="repeat" description="WD" evidence="3">
    <location>
        <begin position="710"/>
        <end position="751"/>
    </location>
</feature>
<dbReference type="Pfam" id="PF23414">
    <property type="entry name" value="Beta-prop_EML_2"/>
    <property type="match status" value="1"/>
</dbReference>
<comment type="caution">
    <text evidence="7">The sequence shown here is derived from an EMBL/GenBank/DDBJ whole genome shotgun (WGS) entry which is preliminary data.</text>
</comment>
<feature type="repeat" description="WD" evidence="3">
    <location>
        <begin position="1020"/>
        <end position="1061"/>
    </location>
</feature>
<organism evidence="7 8">
    <name type="scientific">Chlorogloeopsis fritschii PCC 6912</name>
    <dbReference type="NCBI Taxonomy" id="211165"/>
    <lineage>
        <taxon>Bacteria</taxon>
        <taxon>Bacillati</taxon>
        <taxon>Cyanobacteriota</taxon>
        <taxon>Cyanophyceae</taxon>
        <taxon>Nostocales</taxon>
        <taxon>Chlorogloeopsidaceae</taxon>
        <taxon>Chlorogloeopsis</taxon>
    </lineage>
</organism>
<evidence type="ECO:0000313" key="8">
    <source>
        <dbReference type="Proteomes" id="UP000268857"/>
    </source>
</evidence>
<feature type="repeat" description="WD" evidence="3">
    <location>
        <begin position="752"/>
        <end position="793"/>
    </location>
</feature>
<evidence type="ECO:0000259" key="4">
    <source>
        <dbReference type="Pfam" id="PF00931"/>
    </source>
</evidence>
<dbReference type="Pfam" id="PF00931">
    <property type="entry name" value="NB-ARC"/>
    <property type="match status" value="1"/>
</dbReference>
<dbReference type="Pfam" id="PF26355">
    <property type="entry name" value="HTH_VMAP-M9"/>
    <property type="match status" value="1"/>
</dbReference>
<dbReference type="AlphaFoldDB" id="A0A433NQZ3"/>
<dbReference type="SMART" id="SM00320">
    <property type="entry name" value="WD40"/>
    <property type="match status" value="14"/>
</dbReference>
<dbReference type="InterPro" id="IPR027417">
    <property type="entry name" value="P-loop_NTPase"/>
</dbReference>
<dbReference type="InterPro" id="IPR019775">
    <property type="entry name" value="WD40_repeat_CS"/>
</dbReference>
<dbReference type="InterPro" id="IPR001646">
    <property type="entry name" value="5peptide_repeat"/>
</dbReference>
<keyword evidence="1 3" id="KW-0853">WD repeat</keyword>
<dbReference type="InterPro" id="IPR015943">
    <property type="entry name" value="WD40/YVTN_repeat-like_dom_sf"/>
</dbReference>
<feature type="repeat" description="WD" evidence="3">
    <location>
        <begin position="869"/>
        <end position="895"/>
    </location>
</feature>
<feature type="domain" description="NB-ARC" evidence="4">
    <location>
        <begin position="143"/>
        <end position="241"/>
    </location>
</feature>
<evidence type="ECO:0000313" key="7">
    <source>
        <dbReference type="EMBL" id="RUR86631.1"/>
    </source>
</evidence>
<dbReference type="PROSITE" id="PS50294">
    <property type="entry name" value="WD_REPEATS_REGION"/>
    <property type="match status" value="12"/>
</dbReference>
<dbReference type="PANTHER" id="PTHR19848:SF8">
    <property type="entry name" value="F-BOX AND WD REPEAT DOMAIN CONTAINING 7"/>
    <property type="match status" value="1"/>
</dbReference>
<evidence type="ECO:0000256" key="2">
    <source>
        <dbReference type="ARBA" id="ARBA00022737"/>
    </source>
</evidence>
<dbReference type="CDD" id="cd00200">
    <property type="entry name" value="WD40"/>
    <property type="match status" value="2"/>
</dbReference>
<dbReference type="RefSeq" id="WP_016874452.1">
    <property type="nucleotide sequence ID" value="NZ_AJLN01000116.1"/>
</dbReference>
<evidence type="ECO:0008006" key="9">
    <source>
        <dbReference type="Google" id="ProtNLM"/>
    </source>
</evidence>
<reference evidence="7 8" key="1">
    <citation type="journal article" date="2019" name="Genome Biol. Evol.">
        <title>Day and night: Metabolic profiles and evolutionary relationships of six axenic non-marine cyanobacteria.</title>
        <authorList>
            <person name="Will S.E."/>
            <person name="Henke P."/>
            <person name="Boedeker C."/>
            <person name="Huang S."/>
            <person name="Brinkmann H."/>
            <person name="Rohde M."/>
            <person name="Jarek M."/>
            <person name="Friedl T."/>
            <person name="Seufert S."/>
            <person name="Schumacher M."/>
            <person name="Overmann J."/>
            <person name="Neumann-Schaal M."/>
            <person name="Petersen J."/>
        </authorList>
    </citation>
    <scope>NUCLEOTIDE SEQUENCE [LARGE SCALE GENOMIC DNA]</scope>
    <source>
        <strain evidence="7 8">PCC 6912</strain>
    </source>
</reference>
<feature type="repeat" description="WD" evidence="3">
    <location>
        <begin position="1112"/>
        <end position="1153"/>
    </location>
</feature>
<evidence type="ECO:0000256" key="1">
    <source>
        <dbReference type="ARBA" id="ARBA00022574"/>
    </source>
</evidence>
<dbReference type="InterPro" id="IPR001680">
    <property type="entry name" value="WD40_rpt"/>
</dbReference>
<dbReference type="STRING" id="211165.GCA_000317285_04982"/>
<feature type="repeat" description="WD" evidence="3">
    <location>
        <begin position="1062"/>
        <end position="1097"/>
    </location>
</feature>
<keyword evidence="2" id="KW-0677">Repeat</keyword>
<dbReference type="PROSITE" id="PS50231">
    <property type="entry name" value="RICIN_B_LECTIN"/>
    <property type="match status" value="1"/>
</dbReference>
<gene>
    <name evidence="7" type="ORF">PCC6912_00740</name>
</gene>
<dbReference type="Pfam" id="PF00805">
    <property type="entry name" value="Pentapeptide"/>
    <property type="match status" value="1"/>
</dbReference>
<dbReference type="InterPro" id="IPR058651">
    <property type="entry name" value="HTH_VMAP-M9"/>
</dbReference>
<feature type="repeat" description="WD" evidence="3">
    <location>
        <begin position="794"/>
        <end position="835"/>
    </location>
</feature>
<feature type="repeat" description="WD" evidence="3">
    <location>
        <begin position="938"/>
        <end position="977"/>
    </location>
</feature>
<feature type="repeat" description="WD" evidence="3">
    <location>
        <begin position="896"/>
        <end position="937"/>
    </location>
</feature>
<feature type="repeat" description="WD" evidence="3">
    <location>
        <begin position="668"/>
        <end position="709"/>
    </location>
</feature>
<proteinExistence type="predicted"/>
<dbReference type="SUPFAM" id="SSF52540">
    <property type="entry name" value="P-loop containing nucleoside triphosphate hydrolases"/>
    <property type="match status" value="1"/>
</dbReference>
<dbReference type="PROSITE" id="PS50082">
    <property type="entry name" value="WD_REPEATS_2"/>
    <property type="match status" value="14"/>
</dbReference>
<sequence>MTSNEVSITLEEALVIIDTVLAPNSLNDLQELVFCQTWNGLSYAKIAESEGYDSEYIKHVGFQLWRSLSEAFGEKINKSNFRSVLRRYLVNYQSQGDRERSGIEDQLTLKCGATSELQRQCYQDLGEAVDVSVFYGRTSEREILKEWIVGDRCRLITLFGMGGIGKTTLAVKVAQDNRDAFEYIFWRSLRNAPPIQNIFSDLIKFLSNQQEIELPDTEEAQLTLLMKYLNLSRCLLILDNVETILVPYTSAGNYREGYECYGHLFRYIAESPHQSCLLLTSREKPKGLASKEGKNLPVRSLQLAGLSELEIHEIFIDKGFSVTQEQEQLLTARYSGNPLALKIVATTTQELFSGDVSQFLDCGTSVFGNIWELLDQQFERLPLLEKQVMYWLAINREAVAIDELRQDIVPLVSPRELIEALESLKARSLIETSCNAANIASFTQQPAVMEYMIEKLNAEIFHEITTGTISIFNCYALIKATAKDYIRNSQVCLLLKPLVNKLLSHFGNKHKLENYLYQFLANLQNNPQVQPGYAGGNLLNLLCHIQANLTNADFSNLVVWQAYLKNINLNGINFQNADLSKSIFTETLSSILAVGFSPDGKVLATGGVGGEVQLWQVADGKSLMSWKAHKRWILSLAFSSNGLMLATSSDDKSVKVWDIRTGECLKTFQGQSSWVYEVAFSPDSRFVGSVGDEHTINLWDISSDKLLITFRGHTGQVHTLAFHPAGQILASGANDGTIRLWNVQTGKLINTLQVPSNFIQAVTFSPDGKFLASTSNDCKIQLWDVNSGTLLNTFQGHTYFVQRIAFSPDSKTLASSGHDKIVKFWDIKTGVCKKTLAGHTSQVWSIAFSPFAQRSRREFPTTALYKGGEGGILASSSEDHTVKLWDVETGQCIRTFKGYTNAFRLIGFSPDGRTLVSGSGDCQVRLWDVEAGVCLKTLARHSSLVVSVAFSPDGKTLASGSNEVKLWDSSTGECLKTLHGHTNWIWSVNFSFDGKTLLTSSADRTLKLWDVRTGECLKTIQGHTNWIWYAVFSSDGKTLASASGDYTAKVWDVNTGVCLQTLVGHTNGVLSVAISPDGKIVATASDDRTTKLWDLTTSINNNLSSGVCIKTLEGHTSGVYFVTFSPDGSILATASDDQTVRLWDVSTGECIKILAEHTNRVWSAMFSPDGEILASASHDETIKLWNVRTGKCCKTLQAARPYEGMNIVGVRGLTDAQKASLRVLGAITED</sequence>
<dbReference type="PRINTS" id="PR00320">
    <property type="entry name" value="GPROTEINBRPT"/>
</dbReference>
<dbReference type="EMBL" id="RSCJ01000001">
    <property type="protein sequence ID" value="RUR86631.1"/>
    <property type="molecule type" value="Genomic_DNA"/>
</dbReference>
<dbReference type="Gene3D" id="2.130.10.10">
    <property type="entry name" value="YVTN repeat-like/Quinoprotein amine dehydrogenase"/>
    <property type="match status" value="7"/>
</dbReference>
<evidence type="ECO:0000256" key="3">
    <source>
        <dbReference type="PROSITE-ProRule" id="PRU00221"/>
    </source>
</evidence>